<keyword evidence="5 7" id="KW-0131">Cell cycle</keyword>
<comment type="pathway">
    <text evidence="7 8">Cell wall biogenesis; peptidoglycan biosynthesis.</text>
</comment>
<dbReference type="Gene3D" id="3.40.1190.10">
    <property type="entry name" value="Mur-like, catalytic domain"/>
    <property type="match status" value="1"/>
</dbReference>
<comment type="cofactor">
    <cofactor evidence="7">
        <name>Mg(2+)</name>
        <dbReference type="ChEBI" id="CHEBI:18420"/>
    </cofactor>
</comment>
<keyword evidence="4 7" id="KW-0573">Peptidoglycan synthesis</keyword>
<dbReference type="GO" id="GO:0009252">
    <property type="term" value="P:peptidoglycan biosynthetic process"/>
    <property type="evidence" value="ECO:0007669"/>
    <property type="project" value="UniProtKB-UniRule"/>
</dbReference>
<dbReference type="Pfam" id="PF08245">
    <property type="entry name" value="Mur_ligase_M"/>
    <property type="match status" value="1"/>
</dbReference>
<dbReference type="Pfam" id="PF02875">
    <property type="entry name" value="Mur_ligase_C"/>
    <property type="match status" value="1"/>
</dbReference>
<evidence type="ECO:0000256" key="3">
    <source>
        <dbReference type="ARBA" id="ARBA00022960"/>
    </source>
</evidence>
<dbReference type="Pfam" id="PF01225">
    <property type="entry name" value="Mur_ligase"/>
    <property type="match status" value="1"/>
</dbReference>
<organism evidence="12 13">
    <name type="scientific">Paracidovorax wautersii</name>
    <dbReference type="NCBI Taxonomy" id="1177982"/>
    <lineage>
        <taxon>Bacteria</taxon>
        <taxon>Pseudomonadati</taxon>
        <taxon>Pseudomonadota</taxon>
        <taxon>Betaproteobacteria</taxon>
        <taxon>Burkholderiales</taxon>
        <taxon>Comamonadaceae</taxon>
        <taxon>Paracidovorax</taxon>
    </lineage>
</organism>
<feature type="binding site" evidence="7">
    <location>
        <position position="187"/>
    </location>
    <ligand>
        <name>UDP-N-acetyl-alpha-D-muramoyl-L-alanyl-D-glutamate</name>
        <dbReference type="ChEBI" id="CHEBI:83900"/>
    </ligand>
</feature>
<feature type="binding site" evidence="7">
    <location>
        <position position="397"/>
    </location>
    <ligand>
        <name>meso-2,6-diaminopimelate</name>
        <dbReference type="ChEBI" id="CHEBI:57791"/>
    </ligand>
</feature>
<evidence type="ECO:0000259" key="9">
    <source>
        <dbReference type="Pfam" id="PF01225"/>
    </source>
</evidence>
<dbReference type="GO" id="GO:0008765">
    <property type="term" value="F:UDP-N-acetylmuramoylalanyl-D-glutamate-2,6-diaminopimelate ligase activity"/>
    <property type="evidence" value="ECO:0007669"/>
    <property type="project" value="UniProtKB-UniRule"/>
</dbReference>
<dbReference type="GO" id="GO:0000287">
    <property type="term" value="F:magnesium ion binding"/>
    <property type="evidence" value="ECO:0007669"/>
    <property type="project" value="UniProtKB-UniRule"/>
</dbReference>
<dbReference type="GO" id="GO:0071555">
    <property type="term" value="P:cell wall organization"/>
    <property type="evidence" value="ECO:0007669"/>
    <property type="project" value="UniProtKB-KW"/>
</dbReference>
<evidence type="ECO:0000256" key="4">
    <source>
        <dbReference type="ARBA" id="ARBA00022984"/>
    </source>
</evidence>
<dbReference type="InterPro" id="IPR035911">
    <property type="entry name" value="MurE/MurF_N"/>
</dbReference>
<dbReference type="GO" id="GO:0005737">
    <property type="term" value="C:cytoplasm"/>
    <property type="evidence" value="ECO:0007669"/>
    <property type="project" value="UniProtKB-SubCell"/>
</dbReference>
<comment type="PTM">
    <text evidence="7">Carboxylation is probably crucial for Mg(2+) binding and, consequently, for the gamma-phosphate positioning of ATP.</text>
</comment>
<keyword evidence="6 7" id="KW-0961">Cell wall biogenesis/degradation</keyword>
<evidence type="ECO:0000256" key="6">
    <source>
        <dbReference type="ARBA" id="ARBA00023316"/>
    </source>
</evidence>
<keyword evidence="7" id="KW-0963">Cytoplasm</keyword>
<dbReference type="InterPro" id="IPR000713">
    <property type="entry name" value="Mur_ligase_N"/>
</dbReference>
<dbReference type="EMBL" id="WNDQ01000006">
    <property type="protein sequence ID" value="KAF1023211.1"/>
    <property type="molecule type" value="Genomic_DNA"/>
</dbReference>
<dbReference type="InterPro" id="IPR004101">
    <property type="entry name" value="Mur_ligase_C"/>
</dbReference>
<name>A0A7V8FRD4_9BURK</name>
<dbReference type="Gene3D" id="3.40.1390.10">
    <property type="entry name" value="MurE/MurF, N-terminal domain"/>
    <property type="match status" value="1"/>
</dbReference>
<dbReference type="Gene3D" id="3.90.190.20">
    <property type="entry name" value="Mur ligase, C-terminal domain"/>
    <property type="match status" value="1"/>
</dbReference>
<dbReference type="GO" id="GO:0008360">
    <property type="term" value="P:regulation of cell shape"/>
    <property type="evidence" value="ECO:0007669"/>
    <property type="project" value="UniProtKB-KW"/>
</dbReference>
<evidence type="ECO:0000256" key="5">
    <source>
        <dbReference type="ARBA" id="ARBA00023306"/>
    </source>
</evidence>
<dbReference type="HAMAP" id="MF_00208">
    <property type="entry name" value="MurE"/>
    <property type="match status" value="1"/>
</dbReference>
<dbReference type="EC" id="6.3.2.13" evidence="7"/>
<dbReference type="UniPathway" id="UPA00219"/>
<dbReference type="InterPro" id="IPR036615">
    <property type="entry name" value="Mur_ligase_C_dom_sf"/>
</dbReference>
<keyword evidence="2 7" id="KW-0132">Cell division</keyword>
<dbReference type="SUPFAM" id="SSF63418">
    <property type="entry name" value="MurE/MurF N-terminal domain"/>
    <property type="match status" value="1"/>
</dbReference>
<reference evidence="13" key="1">
    <citation type="journal article" date="2020" name="MBio">
        <title>Horizontal gene transfer to a defensive symbiont with a reduced genome amongst a multipartite beetle microbiome.</title>
        <authorList>
            <person name="Waterworth S.C."/>
            <person name="Florez L.V."/>
            <person name="Rees E.R."/>
            <person name="Hertweck C."/>
            <person name="Kaltenpoth M."/>
            <person name="Kwan J.C."/>
        </authorList>
    </citation>
    <scope>NUCLEOTIDE SEQUENCE [LARGE SCALE GENOMIC DNA]</scope>
</reference>
<keyword evidence="7" id="KW-0460">Magnesium</keyword>
<feature type="binding site" evidence="7">
    <location>
        <begin position="421"/>
        <end position="424"/>
    </location>
    <ligand>
        <name>meso-2,6-diaminopimelate</name>
        <dbReference type="ChEBI" id="CHEBI:57791"/>
    </ligand>
</feature>
<comment type="subcellular location">
    <subcellularLocation>
        <location evidence="7 8">Cytoplasm</location>
    </subcellularLocation>
</comment>
<dbReference type="AlphaFoldDB" id="A0A7V8FRD4"/>
<dbReference type="PANTHER" id="PTHR23135:SF4">
    <property type="entry name" value="UDP-N-ACETYLMURAMOYL-L-ALANYL-D-GLUTAMATE--2,6-DIAMINOPIMELATE LIGASE MURE HOMOLOG, CHLOROPLASTIC"/>
    <property type="match status" value="1"/>
</dbReference>
<keyword evidence="7 12" id="KW-0436">Ligase</keyword>
<dbReference type="NCBIfam" id="TIGR01085">
    <property type="entry name" value="murE"/>
    <property type="match status" value="1"/>
</dbReference>
<comment type="similarity">
    <text evidence="1 7">Belongs to the MurCDEF family. MurE subfamily.</text>
</comment>
<dbReference type="InterPro" id="IPR005761">
    <property type="entry name" value="UDP-N-AcMur-Glu-dNH2Pim_ligase"/>
</dbReference>
<proteinExistence type="inferred from homology"/>
<protein>
    <recommendedName>
        <fullName evidence="7">UDP-N-acetylmuramoyl-L-alanyl-D-glutamate--2,6-diaminopimelate ligase</fullName>
        <ecNumber evidence="7">6.3.2.13</ecNumber>
    </recommendedName>
    <alternativeName>
        <fullName evidence="7">Meso-A2pm-adding enzyme</fullName>
    </alternativeName>
    <alternativeName>
        <fullName evidence="7">Meso-diaminopimelate-adding enzyme</fullName>
    </alternativeName>
    <alternativeName>
        <fullName evidence="7">UDP-MurNAc-L-Ala-D-Glu:meso-diaminopimelate ligase</fullName>
    </alternativeName>
    <alternativeName>
        <fullName evidence="7">UDP-MurNAc-tripeptide synthetase</fullName>
    </alternativeName>
    <alternativeName>
        <fullName evidence="7">UDP-N-acetylmuramyl-tripeptide synthetase</fullName>
    </alternativeName>
</protein>
<evidence type="ECO:0000313" key="13">
    <source>
        <dbReference type="Proteomes" id="UP000461670"/>
    </source>
</evidence>
<feature type="binding site" evidence="7">
    <location>
        <begin position="117"/>
        <end position="123"/>
    </location>
    <ligand>
        <name>ATP</name>
        <dbReference type="ChEBI" id="CHEBI:30616"/>
    </ligand>
</feature>
<dbReference type="SUPFAM" id="SSF53623">
    <property type="entry name" value="MurD-like peptide ligases, catalytic domain"/>
    <property type="match status" value="1"/>
</dbReference>
<feature type="binding site" evidence="7">
    <location>
        <position position="27"/>
    </location>
    <ligand>
        <name>UDP-N-acetyl-alpha-D-muramoyl-L-alanyl-D-glutamate</name>
        <dbReference type="ChEBI" id="CHEBI:83900"/>
    </ligand>
</feature>
<evidence type="ECO:0000256" key="1">
    <source>
        <dbReference type="ARBA" id="ARBA00005898"/>
    </source>
</evidence>
<dbReference type="GO" id="GO:0051301">
    <property type="term" value="P:cell division"/>
    <property type="evidence" value="ECO:0007669"/>
    <property type="project" value="UniProtKB-KW"/>
</dbReference>
<feature type="binding site" evidence="7">
    <location>
        <position position="476"/>
    </location>
    <ligand>
        <name>meso-2,6-diaminopimelate</name>
        <dbReference type="ChEBI" id="CHEBI:57791"/>
    </ligand>
</feature>
<comment type="function">
    <text evidence="7">Catalyzes the addition of meso-diaminopimelic acid to the nucleotide precursor UDP-N-acetylmuramoyl-L-alanyl-D-glutamate (UMAG) in the biosynthesis of bacterial cell-wall peptidoglycan.</text>
</comment>
<feature type="domain" description="Mur ligase central" evidence="11">
    <location>
        <begin position="115"/>
        <end position="321"/>
    </location>
</feature>
<comment type="catalytic activity">
    <reaction evidence="7">
        <text>UDP-N-acetyl-alpha-D-muramoyl-L-alanyl-D-glutamate + meso-2,6-diaminopimelate + ATP = UDP-N-acetyl-alpha-D-muramoyl-L-alanyl-gamma-D-glutamyl-meso-2,6-diaminopimelate + ADP + phosphate + H(+)</text>
        <dbReference type="Rhea" id="RHEA:23676"/>
        <dbReference type="ChEBI" id="CHEBI:15378"/>
        <dbReference type="ChEBI" id="CHEBI:30616"/>
        <dbReference type="ChEBI" id="CHEBI:43474"/>
        <dbReference type="ChEBI" id="CHEBI:57791"/>
        <dbReference type="ChEBI" id="CHEBI:83900"/>
        <dbReference type="ChEBI" id="CHEBI:83905"/>
        <dbReference type="ChEBI" id="CHEBI:456216"/>
        <dbReference type="EC" id="6.3.2.13"/>
    </reaction>
</comment>
<sequence length="506" mass="52986">MTVILHTPAQAVQWLREQGARALTVDSRQAGAGSAFIAWPGAATDGRRFVPAALAQGAAACLVERQGSEDWLAQWPADAGPVPRIALYEGLKPATGVIASLWHESPSQAIDVLAVTGTNGKTSTAWWLAQALSAHGQGLCGFVGTLGVGRPPEVDYTGLTTPDPVTLHAAFRRFADDGYAACAIEASSIGLAERRLDGVRIKVALYTNFSQDHLDYHGSMAAYWAAKAELFGWPGLQAVVLNVDDAHGRELAAQLAGREDLAVWTYGVAQDAARLRATGVTYEDGGLAFDVTESGAVQARCRVQTRLIGEHNVANLLAVIGGCRAQGMTLAQAAAACALLAPVPGRMACLGGAGQPLAVVDFAHTPDAVEKVLQALRPLAQQRGGQLSIVLGCGGDRDPIKRPLMAEVAERLADAVTITSDNPRSEQPMAIIDQMLAGVKNPSAVQVQPDRAAAIAAVLATAQPMDVVLIAGKGHEQHQEIAGVKHPFSDLDHARAALARRVEVAA</sequence>
<dbReference type="InterPro" id="IPR036565">
    <property type="entry name" value="Mur-like_cat_sf"/>
</dbReference>
<feature type="binding site" evidence="7">
    <location>
        <begin position="160"/>
        <end position="161"/>
    </location>
    <ligand>
        <name>UDP-N-acetyl-alpha-D-muramoyl-L-alanyl-D-glutamate</name>
        <dbReference type="ChEBI" id="CHEBI:83900"/>
    </ligand>
</feature>
<keyword evidence="7" id="KW-0547">Nucleotide-binding</keyword>
<dbReference type="PANTHER" id="PTHR23135">
    <property type="entry name" value="MUR LIGASE FAMILY MEMBER"/>
    <property type="match status" value="1"/>
</dbReference>
<keyword evidence="3 7" id="KW-0133">Cell shape</keyword>
<comment type="caution">
    <text evidence="12">The sequence shown here is derived from an EMBL/GenBank/DDBJ whole genome shotgun (WGS) entry which is preliminary data.</text>
</comment>
<feature type="binding site" evidence="7">
    <location>
        <position position="195"/>
    </location>
    <ligand>
        <name>UDP-N-acetyl-alpha-D-muramoyl-L-alanyl-D-glutamate</name>
        <dbReference type="ChEBI" id="CHEBI:83900"/>
    </ligand>
</feature>
<dbReference type="NCBIfam" id="NF001126">
    <property type="entry name" value="PRK00139.1-4"/>
    <property type="match status" value="1"/>
</dbReference>
<evidence type="ECO:0000256" key="8">
    <source>
        <dbReference type="RuleBase" id="RU004135"/>
    </source>
</evidence>
<evidence type="ECO:0000313" key="12">
    <source>
        <dbReference type="EMBL" id="KAF1023211.1"/>
    </source>
</evidence>
<dbReference type="Proteomes" id="UP000461670">
    <property type="component" value="Unassembled WGS sequence"/>
</dbReference>
<evidence type="ECO:0000259" key="10">
    <source>
        <dbReference type="Pfam" id="PF02875"/>
    </source>
</evidence>
<evidence type="ECO:0000259" key="11">
    <source>
        <dbReference type="Pfam" id="PF08245"/>
    </source>
</evidence>
<comment type="caution">
    <text evidence="7">Lacks conserved residue(s) required for the propagation of feature annotation.</text>
</comment>
<accession>A0A7V8FRD4</accession>
<feature type="modified residue" description="N6-carboxylysine" evidence="7">
    <location>
        <position position="227"/>
    </location>
</feature>
<dbReference type="GO" id="GO:0005524">
    <property type="term" value="F:ATP binding"/>
    <property type="evidence" value="ECO:0007669"/>
    <property type="project" value="UniProtKB-UniRule"/>
</dbReference>
<keyword evidence="7" id="KW-0067">ATP-binding</keyword>
<feature type="domain" description="Mur ligase N-terminal catalytic" evidence="9">
    <location>
        <begin position="23"/>
        <end position="67"/>
    </location>
</feature>
<dbReference type="InterPro" id="IPR013221">
    <property type="entry name" value="Mur_ligase_cen"/>
</dbReference>
<evidence type="ECO:0000256" key="7">
    <source>
        <dbReference type="HAMAP-Rule" id="MF_00208"/>
    </source>
</evidence>
<evidence type="ECO:0000256" key="2">
    <source>
        <dbReference type="ARBA" id="ARBA00022618"/>
    </source>
</evidence>
<feature type="domain" description="Mur ligase C-terminal" evidence="10">
    <location>
        <begin position="345"/>
        <end position="474"/>
    </location>
</feature>
<feature type="short sequence motif" description="Meso-diaminopimelate recognition motif" evidence="7">
    <location>
        <begin position="421"/>
        <end position="424"/>
    </location>
</feature>
<gene>
    <name evidence="7 12" type="primary">murE</name>
    <name evidence="12" type="ORF">GAK30_00664</name>
</gene>
<feature type="binding site" evidence="7">
    <location>
        <position position="472"/>
    </location>
    <ligand>
        <name>meso-2,6-diaminopimelate</name>
        <dbReference type="ChEBI" id="CHEBI:57791"/>
    </ligand>
</feature>
<dbReference type="SUPFAM" id="SSF53244">
    <property type="entry name" value="MurD-like peptide ligases, peptide-binding domain"/>
    <property type="match status" value="1"/>
</dbReference>